<dbReference type="PANTHER" id="PTHR12300:SF34">
    <property type="entry name" value="RECEPTOR EXPRESSION-ENHANCING PROTEIN"/>
    <property type="match status" value="1"/>
</dbReference>
<evidence type="ECO:0000256" key="1">
    <source>
        <dbReference type="RuleBase" id="RU362006"/>
    </source>
</evidence>
<keyword evidence="1" id="KW-0812">Transmembrane</keyword>
<evidence type="ECO:0000313" key="3">
    <source>
        <dbReference type="WBParaSite" id="ASIM_0001591001-mRNA-1"/>
    </source>
</evidence>
<dbReference type="WBParaSite" id="ASIM_0001591001-mRNA-1">
    <property type="protein sequence ID" value="ASIM_0001591001-mRNA-1"/>
    <property type="gene ID" value="ASIM_0001591001"/>
</dbReference>
<name>A0A0M3K4L9_ANISI</name>
<comment type="subcellular location">
    <subcellularLocation>
        <location evidence="1">Membrane</location>
        <topology evidence="1">Multi-pass membrane protein</topology>
    </subcellularLocation>
</comment>
<organism evidence="3">
    <name type="scientific">Anisakis simplex</name>
    <name type="common">Herring worm</name>
    <dbReference type="NCBI Taxonomy" id="6269"/>
    <lineage>
        <taxon>Eukaryota</taxon>
        <taxon>Metazoa</taxon>
        <taxon>Ecdysozoa</taxon>
        <taxon>Nematoda</taxon>
        <taxon>Chromadorea</taxon>
        <taxon>Rhabditida</taxon>
        <taxon>Spirurina</taxon>
        <taxon>Ascaridomorpha</taxon>
        <taxon>Ascaridoidea</taxon>
        <taxon>Anisakidae</taxon>
        <taxon>Anisakis</taxon>
        <taxon>Anisakis simplex complex</taxon>
    </lineage>
</organism>
<keyword evidence="1" id="KW-1133">Transmembrane helix</keyword>
<proteinExistence type="inferred from homology"/>
<feature type="transmembrane region" description="Helical" evidence="1">
    <location>
        <begin position="66"/>
        <end position="95"/>
    </location>
</feature>
<feature type="transmembrane region" description="Helical" evidence="1">
    <location>
        <begin position="139"/>
        <end position="155"/>
    </location>
</feature>
<sequence length="189" mass="21992">LEARKKFAVNMADQQHQDKKVRFSINSFADIQNVINSLLHDKDTNQKLEQTIDSIEKKTNVKRETFFYVICGLLAVYMVFGALAEVVCNLIGFGYPAYASVKAVRSRQKDDDTQWLIYWTVFASFTIIDFFVEALLKYFPIYWALKALFLLYLYLPQTYGALALYEKLIDPAITKIDELIEKHYTSKQK</sequence>
<dbReference type="AlphaFoldDB" id="A0A0M3K4L9"/>
<evidence type="ECO:0000256" key="2">
    <source>
        <dbReference type="SAM" id="Coils"/>
    </source>
</evidence>
<dbReference type="InterPro" id="IPR004345">
    <property type="entry name" value="TB2_DP1_HVA22"/>
</dbReference>
<dbReference type="PANTHER" id="PTHR12300">
    <property type="entry name" value="HVA22-LIKE PROTEINS"/>
    <property type="match status" value="1"/>
</dbReference>
<dbReference type="Pfam" id="PF03134">
    <property type="entry name" value="TB2_DP1_HVA22"/>
    <property type="match status" value="1"/>
</dbReference>
<keyword evidence="1" id="KW-0472">Membrane</keyword>
<feature type="transmembrane region" description="Helical" evidence="1">
    <location>
        <begin position="115"/>
        <end position="132"/>
    </location>
</feature>
<protein>
    <recommendedName>
        <fullName evidence="1">Receptor expression-enhancing protein</fullName>
    </recommendedName>
</protein>
<feature type="coiled-coil region" evidence="2">
    <location>
        <begin position="38"/>
        <end position="65"/>
    </location>
</feature>
<keyword evidence="2" id="KW-0175">Coiled coil</keyword>
<dbReference type="GO" id="GO:0016020">
    <property type="term" value="C:membrane"/>
    <property type="evidence" value="ECO:0007669"/>
    <property type="project" value="UniProtKB-SubCell"/>
</dbReference>
<comment type="similarity">
    <text evidence="1">Belongs to the DP1 family.</text>
</comment>
<reference evidence="3" key="1">
    <citation type="submission" date="2017-02" db="UniProtKB">
        <authorList>
            <consortium name="WormBaseParasite"/>
        </authorList>
    </citation>
    <scope>IDENTIFICATION</scope>
</reference>
<accession>A0A0M3K4L9</accession>